<organism evidence="1 2">
    <name type="scientific">Spiroplasma turonicum</name>
    <dbReference type="NCBI Taxonomy" id="216946"/>
    <lineage>
        <taxon>Bacteria</taxon>
        <taxon>Bacillati</taxon>
        <taxon>Mycoplasmatota</taxon>
        <taxon>Mollicutes</taxon>
        <taxon>Entomoplasmatales</taxon>
        <taxon>Spiroplasmataceae</taxon>
        <taxon>Spiroplasma</taxon>
    </lineage>
</organism>
<keyword evidence="2" id="KW-1185">Reference proteome</keyword>
<proteinExistence type="predicted"/>
<reference evidence="1 2" key="1">
    <citation type="journal article" date="2015" name="Genome Announc.">
        <title>Complete Genome Sequence of Spiroplasma turonicum Strain Tab4cT, a Parasite of a Horse Fly, Haematopota sp. (Diptera: Tabanidae).</title>
        <authorList>
            <person name="Davis R.E."/>
            <person name="Shao J."/>
            <person name="Zhao Y."/>
            <person name="Gasparich G.E."/>
            <person name="Gaynor B.J."/>
            <person name="Donofrio N."/>
        </authorList>
    </citation>
    <scope>NUCLEOTIDE SEQUENCE [LARGE SCALE GENOMIC DNA]</scope>
    <source>
        <strain evidence="1 2">Tab4c</strain>
    </source>
</reference>
<dbReference type="AlphaFoldDB" id="A0A0K1P709"/>
<dbReference type="EMBL" id="CP012328">
    <property type="protein sequence ID" value="AKU79672.1"/>
    <property type="molecule type" value="Genomic_DNA"/>
</dbReference>
<accession>A0A0K1P709</accession>
<dbReference type="PATRIC" id="fig|216946.3.peg.428"/>
<dbReference type="Proteomes" id="UP000067243">
    <property type="component" value="Chromosome"/>
</dbReference>
<evidence type="ECO:0000313" key="1">
    <source>
        <dbReference type="EMBL" id="AKU79672.1"/>
    </source>
</evidence>
<sequence>MSRRGFKHNASTESLNRWVKEKFFKTYGCKFKNIQNFYDTLENLFITLTNYNFWNIIYLIKKPAYIK</sequence>
<name>A0A0K1P709_9MOLU</name>
<gene>
    <name evidence="1" type="ORF">STURON_00426</name>
</gene>
<dbReference type="KEGG" id="stur:STURON_00426"/>
<evidence type="ECO:0000313" key="2">
    <source>
        <dbReference type="Proteomes" id="UP000067243"/>
    </source>
</evidence>
<protein>
    <submittedName>
        <fullName evidence="1">Uncharacterized protein</fullName>
    </submittedName>
</protein>